<sequence>EHKLIQLGFYQRIEKLEEEGGQFMFDFDGDEIFHVDLRREETIWRLPEFGTFTSFEAQGALQNMAVLKRNLEIMTKRANYSQGTIVAPEEVAVFTKHRVELEVPNILICFVDKFWPSVITIKWLKNGQEVTQGVLESVFYPRDDNTFYKFSYLLFVPSLGDVYNCSVEPWGLPTPLLKHW</sequence>
<dbReference type="InterPro" id="IPR050160">
    <property type="entry name" value="MHC/Immunoglobulin"/>
</dbReference>
<evidence type="ECO:0000313" key="10">
    <source>
        <dbReference type="Proteomes" id="UP000566440"/>
    </source>
</evidence>
<keyword evidence="5" id="KW-1133">Transmembrane helix</keyword>
<dbReference type="Gene3D" id="3.10.320.10">
    <property type="entry name" value="Class II Histocompatibility Antigen, M Beta Chain, Chain B, domain 1"/>
    <property type="match status" value="1"/>
</dbReference>
<dbReference type="GO" id="GO:0006955">
    <property type="term" value="P:immune response"/>
    <property type="evidence" value="ECO:0007669"/>
    <property type="project" value="InterPro"/>
</dbReference>
<dbReference type="PANTHER" id="PTHR19944:SF86">
    <property type="entry name" value="HLA CLASS II HISTOCOMPATIBILITY ANTIGEN, DR ALPHA CHAIN"/>
    <property type="match status" value="1"/>
</dbReference>
<evidence type="ECO:0000256" key="2">
    <source>
        <dbReference type="ARBA" id="ARBA00007394"/>
    </source>
</evidence>
<dbReference type="SMART" id="SM00920">
    <property type="entry name" value="MHC_II_alpha"/>
    <property type="match status" value="1"/>
</dbReference>
<dbReference type="Pfam" id="PF00993">
    <property type="entry name" value="MHC_II_alpha"/>
    <property type="match status" value="1"/>
</dbReference>
<comment type="subcellular location">
    <subcellularLocation>
        <location evidence="1">Membrane</location>
        <topology evidence="1">Single-pass type I membrane protein</topology>
    </subcellularLocation>
</comment>
<dbReference type="AlphaFoldDB" id="A0A7K9TGU4"/>
<comment type="similarity">
    <text evidence="2">Belongs to the MHC class II family.</text>
</comment>
<dbReference type="InterPro" id="IPR001003">
    <property type="entry name" value="MHC_II_a_N"/>
</dbReference>
<feature type="non-terminal residue" evidence="9">
    <location>
        <position position="180"/>
    </location>
</feature>
<evidence type="ECO:0000259" key="8">
    <source>
        <dbReference type="PROSITE" id="PS50835"/>
    </source>
</evidence>
<comment type="caution">
    <text evidence="9">The sequence shown here is derived from an EMBL/GenBank/DDBJ whole genome shotgun (WGS) entry which is preliminary data.</text>
</comment>
<keyword evidence="4" id="KW-0732">Signal</keyword>
<keyword evidence="7" id="KW-0325">Glycoprotein</keyword>
<evidence type="ECO:0000313" key="9">
    <source>
        <dbReference type="EMBL" id="NXI47300.1"/>
    </source>
</evidence>
<feature type="domain" description="Ig-like" evidence="8">
    <location>
        <begin position="88"/>
        <end position="168"/>
    </location>
</feature>
<organism evidence="9 10">
    <name type="scientific">Galbula dea</name>
    <dbReference type="NCBI Taxonomy" id="1109041"/>
    <lineage>
        <taxon>Eukaryota</taxon>
        <taxon>Metazoa</taxon>
        <taxon>Chordata</taxon>
        <taxon>Craniata</taxon>
        <taxon>Vertebrata</taxon>
        <taxon>Euteleostomi</taxon>
        <taxon>Archelosauria</taxon>
        <taxon>Archosauria</taxon>
        <taxon>Dinosauria</taxon>
        <taxon>Saurischia</taxon>
        <taxon>Theropoda</taxon>
        <taxon>Coelurosauria</taxon>
        <taxon>Aves</taxon>
        <taxon>Neognathae</taxon>
        <taxon>Neoaves</taxon>
        <taxon>Telluraves</taxon>
        <taxon>Coraciimorphae</taxon>
        <taxon>Piciformes</taxon>
        <taxon>Galbulidae</taxon>
        <taxon>Galbula</taxon>
    </lineage>
</organism>
<dbReference type="InterPro" id="IPR013783">
    <property type="entry name" value="Ig-like_fold"/>
</dbReference>
<dbReference type="GO" id="GO:0019882">
    <property type="term" value="P:antigen processing and presentation"/>
    <property type="evidence" value="ECO:0007669"/>
    <property type="project" value="InterPro"/>
</dbReference>
<dbReference type="Proteomes" id="UP000566440">
    <property type="component" value="Unassembled WGS sequence"/>
</dbReference>
<name>A0A7K9TGU4_9PICI</name>
<dbReference type="Pfam" id="PF07654">
    <property type="entry name" value="C1-set"/>
    <property type="match status" value="1"/>
</dbReference>
<dbReference type="InterPro" id="IPR011162">
    <property type="entry name" value="MHC_I/II-like_Ag-recog"/>
</dbReference>
<evidence type="ECO:0000256" key="3">
    <source>
        <dbReference type="ARBA" id="ARBA00022692"/>
    </source>
</evidence>
<evidence type="ECO:0000256" key="1">
    <source>
        <dbReference type="ARBA" id="ARBA00004479"/>
    </source>
</evidence>
<dbReference type="CDD" id="cd05767">
    <property type="entry name" value="IgC1_MHC_II_alpha"/>
    <property type="match status" value="1"/>
</dbReference>
<evidence type="ECO:0000256" key="6">
    <source>
        <dbReference type="ARBA" id="ARBA00023157"/>
    </source>
</evidence>
<dbReference type="Gene3D" id="2.60.40.10">
    <property type="entry name" value="Immunoglobulins"/>
    <property type="match status" value="1"/>
</dbReference>
<keyword evidence="5" id="KW-0472">Membrane</keyword>
<evidence type="ECO:0000256" key="7">
    <source>
        <dbReference type="ARBA" id="ARBA00023180"/>
    </source>
</evidence>
<evidence type="ECO:0000256" key="4">
    <source>
        <dbReference type="ARBA" id="ARBA00022729"/>
    </source>
</evidence>
<dbReference type="InterPro" id="IPR014745">
    <property type="entry name" value="MHC_II_a/b_N"/>
</dbReference>
<dbReference type="PROSITE" id="PS50835">
    <property type="entry name" value="IG_LIKE"/>
    <property type="match status" value="1"/>
</dbReference>
<dbReference type="GO" id="GO:0042613">
    <property type="term" value="C:MHC class II protein complex"/>
    <property type="evidence" value="ECO:0007669"/>
    <property type="project" value="InterPro"/>
</dbReference>
<proteinExistence type="inferred from homology"/>
<dbReference type="InterPro" id="IPR036179">
    <property type="entry name" value="Ig-like_dom_sf"/>
</dbReference>
<dbReference type="EMBL" id="VWZX01010515">
    <property type="protein sequence ID" value="NXI47300.1"/>
    <property type="molecule type" value="Genomic_DNA"/>
</dbReference>
<dbReference type="SUPFAM" id="SSF54452">
    <property type="entry name" value="MHC antigen-recognition domain"/>
    <property type="match status" value="1"/>
</dbReference>
<keyword evidence="10" id="KW-1185">Reference proteome</keyword>
<dbReference type="SUPFAM" id="SSF48726">
    <property type="entry name" value="Immunoglobulin"/>
    <property type="match status" value="1"/>
</dbReference>
<evidence type="ECO:0000256" key="5">
    <source>
        <dbReference type="ARBA" id="ARBA00022989"/>
    </source>
</evidence>
<keyword evidence="3" id="KW-0812">Transmembrane</keyword>
<keyword evidence="6" id="KW-1015">Disulfide bond</keyword>
<dbReference type="InterPro" id="IPR007110">
    <property type="entry name" value="Ig-like_dom"/>
</dbReference>
<dbReference type="InterPro" id="IPR003597">
    <property type="entry name" value="Ig_C1-set"/>
</dbReference>
<feature type="non-terminal residue" evidence="9">
    <location>
        <position position="1"/>
    </location>
</feature>
<reference evidence="9 10" key="1">
    <citation type="submission" date="2019-09" db="EMBL/GenBank/DDBJ databases">
        <title>Bird 10,000 Genomes (B10K) Project - Family phase.</title>
        <authorList>
            <person name="Zhang G."/>
        </authorList>
    </citation>
    <scope>NUCLEOTIDE SEQUENCE [LARGE SCALE GENOMIC DNA]</scope>
    <source>
        <strain evidence="9">B10K-DU-001-62</strain>
        <tissue evidence="9">Muscle</tissue>
    </source>
</reference>
<gene>
    <name evidence="9" type="primary">Hladra</name>
    <name evidence="9" type="ORF">GALDEA_R15443</name>
</gene>
<accession>A0A7K9TGU4</accession>
<protein>
    <submittedName>
        <fullName evidence="9">DRA protein</fullName>
    </submittedName>
</protein>
<dbReference type="OrthoDB" id="8925804at2759"/>
<dbReference type="PANTHER" id="PTHR19944">
    <property type="entry name" value="MHC CLASS II-RELATED"/>
    <property type="match status" value="1"/>
</dbReference>
<dbReference type="SMART" id="SM00407">
    <property type="entry name" value="IGc1"/>
    <property type="match status" value="1"/>
</dbReference>